<proteinExistence type="predicted"/>
<name>A0A087UNC9_STEMI</name>
<keyword evidence="1" id="KW-1133">Transmembrane helix</keyword>
<sequence>MGSVKILKNSFGRLLKSETFQVLYFFFFLCACVFLFYSIYVEQMMVTNG</sequence>
<organism evidence="2 3">
    <name type="scientific">Stegodyphus mimosarum</name>
    <name type="common">African social velvet spider</name>
    <dbReference type="NCBI Taxonomy" id="407821"/>
    <lineage>
        <taxon>Eukaryota</taxon>
        <taxon>Metazoa</taxon>
        <taxon>Ecdysozoa</taxon>
        <taxon>Arthropoda</taxon>
        <taxon>Chelicerata</taxon>
        <taxon>Arachnida</taxon>
        <taxon>Araneae</taxon>
        <taxon>Araneomorphae</taxon>
        <taxon>Entelegynae</taxon>
        <taxon>Eresoidea</taxon>
        <taxon>Eresidae</taxon>
        <taxon>Stegodyphus</taxon>
    </lineage>
</organism>
<protein>
    <submittedName>
        <fullName evidence="2">Uncharacterized protein</fullName>
    </submittedName>
</protein>
<feature type="non-terminal residue" evidence="2">
    <location>
        <position position="49"/>
    </location>
</feature>
<dbReference type="AlphaFoldDB" id="A0A087UNC9"/>
<dbReference type="Proteomes" id="UP000054359">
    <property type="component" value="Unassembled WGS sequence"/>
</dbReference>
<keyword evidence="3" id="KW-1185">Reference proteome</keyword>
<evidence type="ECO:0000313" key="2">
    <source>
        <dbReference type="EMBL" id="KFM78868.1"/>
    </source>
</evidence>
<dbReference type="EMBL" id="KK120698">
    <property type="protein sequence ID" value="KFM78868.1"/>
    <property type="molecule type" value="Genomic_DNA"/>
</dbReference>
<evidence type="ECO:0000256" key="1">
    <source>
        <dbReference type="SAM" id="Phobius"/>
    </source>
</evidence>
<reference evidence="2 3" key="1">
    <citation type="submission" date="2013-11" db="EMBL/GenBank/DDBJ databases">
        <title>Genome sequencing of Stegodyphus mimosarum.</title>
        <authorList>
            <person name="Bechsgaard J."/>
        </authorList>
    </citation>
    <scope>NUCLEOTIDE SEQUENCE [LARGE SCALE GENOMIC DNA]</scope>
</reference>
<keyword evidence="1" id="KW-0472">Membrane</keyword>
<accession>A0A087UNC9</accession>
<gene>
    <name evidence="2" type="ORF">X975_26187</name>
</gene>
<feature type="transmembrane region" description="Helical" evidence="1">
    <location>
        <begin position="21"/>
        <end position="40"/>
    </location>
</feature>
<dbReference type="PROSITE" id="PS51257">
    <property type="entry name" value="PROKAR_LIPOPROTEIN"/>
    <property type="match status" value="1"/>
</dbReference>
<keyword evidence="1" id="KW-0812">Transmembrane</keyword>
<evidence type="ECO:0000313" key="3">
    <source>
        <dbReference type="Proteomes" id="UP000054359"/>
    </source>
</evidence>